<gene>
    <name evidence="2" type="ORF">QYM36_001220</name>
</gene>
<sequence length="72" mass="8417">MEGVNEEGLNVFKCMDGDDKDMAIDELTTTYTPFLTIIDQKEDIEKLIDEEDKDYFDSEEDDEITQHSFDRS</sequence>
<accession>A0AA88IIY2</accession>
<evidence type="ECO:0000313" key="3">
    <source>
        <dbReference type="Proteomes" id="UP001187531"/>
    </source>
</evidence>
<proteinExistence type="predicted"/>
<feature type="region of interest" description="Disordered" evidence="1">
    <location>
        <begin position="51"/>
        <end position="72"/>
    </location>
</feature>
<feature type="compositionally biased region" description="Acidic residues" evidence="1">
    <location>
        <begin position="51"/>
        <end position="63"/>
    </location>
</feature>
<dbReference type="AlphaFoldDB" id="A0AA88IIY2"/>
<evidence type="ECO:0000313" key="2">
    <source>
        <dbReference type="EMBL" id="KAK2724651.1"/>
    </source>
</evidence>
<keyword evidence="3" id="KW-1185">Reference proteome</keyword>
<reference evidence="2" key="1">
    <citation type="submission" date="2023-07" db="EMBL/GenBank/DDBJ databases">
        <title>Chromosome-level genome assembly of Artemia franciscana.</title>
        <authorList>
            <person name="Jo E."/>
        </authorList>
    </citation>
    <scope>NUCLEOTIDE SEQUENCE</scope>
    <source>
        <tissue evidence="2">Whole body</tissue>
    </source>
</reference>
<evidence type="ECO:0000256" key="1">
    <source>
        <dbReference type="SAM" id="MobiDB-lite"/>
    </source>
</evidence>
<comment type="caution">
    <text evidence="2">The sequence shown here is derived from an EMBL/GenBank/DDBJ whole genome shotgun (WGS) entry which is preliminary data.</text>
</comment>
<name>A0AA88IIY2_ARTSF</name>
<protein>
    <submittedName>
        <fullName evidence="2">Uncharacterized protein</fullName>
    </submittedName>
</protein>
<dbReference type="Proteomes" id="UP001187531">
    <property type="component" value="Unassembled WGS sequence"/>
</dbReference>
<organism evidence="2 3">
    <name type="scientific">Artemia franciscana</name>
    <name type="common">Brine shrimp</name>
    <name type="synonym">Artemia sanfranciscana</name>
    <dbReference type="NCBI Taxonomy" id="6661"/>
    <lineage>
        <taxon>Eukaryota</taxon>
        <taxon>Metazoa</taxon>
        <taxon>Ecdysozoa</taxon>
        <taxon>Arthropoda</taxon>
        <taxon>Crustacea</taxon>
        <taxon>Branchiopoda</taxon>
        <taxon>Anostraca</taxon>
        <taxon>Artemiidae</taxon>
        <taxon>Artemia</taxon>
    </lineage>
</organism>
<dbReference type="EMBL" id="JAVRJZ010000003">
    <property type="protein sequence ID" value="KAK2724651.1"/>
    <property type="molecule type" value="Genomic_DNA"/>
</dbReference>